<dbReference type="AlphaFoldDB" id="A0A699W4N4"/>
<feature type="coiled-coil region" evidence="1">
    <location>
        <begin position="1"/>
        <end position="98"/>
    </location>
</feature>
<name>A0A699W4N4_TANCI</name>
<reference evidence="2" key="1">
    <citation type="journal article" date="2019" name="Sci. Rep.">
        <title>Draft genome of Tanacetum cinerariifolium, the natural source of mosquito coil.</title>
        <authorList>
            <person name="Yamashiro T."/>
            <person name="Shiraishi A."/>
            <person name="Satake H."/>
            <person name="Nakayama K."/>
        </authorList>
    </citation>
    <scope>NUCLEOTIDE SEQUENCE</scope>
</reference>
<feature type="non-terminal residue" evidence="2">
    <location>
        <position position="1"/>
    </location>
</feature>
<evidence type="ECO:0000256" key="1">
    <source>
        <dbReference type="SAM" id="Coils"/>
    </source>
</evidence>
<dbReference type="EMBL" id="BKCJ011537369">
    <property type="protein sequence ID" value="GFD40646.1"/>
    <property type="molecule type" value="Genomic_DNA"/>
</dbReference>
<protein>
    <submittedName>
        <fullName evidence="2">Uncharacterized protein</fullName>
    </submittedName>
</protein>
<comment type="caution">
    <text evidence="2">The sequence shown here is derived from an EMBL/GenBank/DDBJ whole genome shotgun (WGS) entry which is preliminary data.</text>
</comment>
<gene>
    <name evidence="2" type="ORF">Tci_912615</name>
</gene>
<evidence type="ECO:0000313" key="2">
    <source>
        <dbReference type="EMBL" id="GFD40646.1"/>
    </source>
</evidence>
<organism evidence="2">
    <name type="scientific">Tanacetum cinerariifolium</name>
    <name type="common">Dalmatian daisy</name>
    <name type="synonym">Chrysanthemum cinerariifolium</name>
    <dbReference type="NCBI Taxonomy" id="118510"/>
    <lineage>
        <taxon>Eukaryota</taxon>
        <taxon>Viridiplantae</taxon>
        <taxon>Streptophyta</taxon>
        <taxon>Embryophyta</taxon>
        <taxon>Tracheophyta</taxon>
        <taxon>Spermatophyta</taxon>
        <taxon>Magnoliopsida</taxon>
        <taxon>eudicotyledons</taxon>
        <taxon>Gunneridae</taxon>
        <taxon>Pentapetalae</taxon>
        <taxon>asterids</taxon>
        <taxon>campanulids</taxon>
        <taxon>Asterales</taxon>
        <taxon>Asteraceae</taxon>
        <taxon>Asteroideae</taxon>
        <taxon>Anthemideae</taxon>
        <taxon>Anthemidinae</taxon>
        <taxon>Tanacetum</taxon>
    </lineage>
</organism>
<keyword evidence="1" id="KW-0175">Coiled coil</keyword>
<sequence length="109" mass="12902">LERHEEQIEEILNHLDELSLDRIENMEDNIGLEKGRVIIQQDFDNLENELQETRAQVAKLQRKQSGQNNKIALTRFRINDLEQIIKEIQARHQADKKSLLDAIYELKIN</sequence>
<proteinExistence type="predicted"/>
<accession>A0A699W4N4</accession>